<dbReference type="RefSeq" id="WP_340288945.1">
    <property type="nucleotide sequence ID" value="NZ_JBBEOI010000004.1"/>
</dbReference>
<proteinExistence type="predicted"/>
<keyword evidence="2" id="KW-0479">Metal-binding</keyword>
<dbReference type="Gene3D" id="3.40.50.1010">
    <property type="entry name" value="5'-nuclease"/>
    <property type="match status" value="1"/>
</dbReference>
<evidence type="ECO:0000259" key="5">
    <source>
        <dbReference type="Pfam" id="PF01850"/>
    </source>
</evidence>
<evidence type="ECO:0000256" key="1">
    <source>
        <dbReference type="ARBA" id="ARBA00022722"/>
    </source>
</evidence>
<dbReference type="PANTHER" id="PTHR36173">
    <property type="entry name" value="RIBONUCLEASE VAPC16-RELATED"/>
    <property type="match status" value="1"/>
</dbReference>
<evidence type="ECO:0000256" key="2">
    <source>
        <dbReference type="ARBA" id="ARBA00022723"/>
    </source>
</evidence>
<sequence length="122" mass="13305">MRLLLDTHAFLWLVAGDERLPASARTLVAGAELVLLSAASVWEAEIKRAAGRLSVPPVTEAARRADVDVLAITAEHAQAAAHLALHHRDPFDRMLVAQAQLENLVLVSKDEVVRRYGVPTAW</sequence>
<dbReference type="EMBL" id="JBHRWW010000005">
    <property type="protein sequence ID" value="MFC3688566.1"/>
    <property type="molecule type" value="Genomic_DNA"/>
</dbReference>
<dbReference type="PANTHER" id="PTHR36173:SF2">
    <property type="entry name" value="RIBONUCLEASE VAPC16"/>
    <property type="match status" value="1"/>
</dbReference>
<protein>
    <submittedName>
        <fullName evidence="6">Type II toxin-antitoxin system VapC family toxin</fullName>
    </submittedName>
</protein>
<reference evidence="7" key="1">
    <citation type="journal article" date="2019" name="Int. J. Syst. Evol. Microbiol.">
        <title>The Global Catalogue of Microorganisms (GCM) 10K type strain sequencing project: providing services to taxonomists for standard genome sequencing and annotation.</title>
        <authorList>
            <consortium name="The Broad Institute Genomics Platform"/>
            <consortium name="The Broad Institute Genome Sequencing Center for Infectious Disease"/>
            <person name="Wu L."/>
            <person name="Ma J."/>
        </authorList>
    </citation>
    <scope>NUCLEOTIDE SEQUENCE [LARGE SCALE GENOMIC DNA]</scope>
    <source>
        <strain evidence="7">NCAIM B.02333</strain>
    </source>
</reference>
<evidence type="ECO:0000256" key="3">
    <source>
        <dbReference type="ARBA" id="ARBA00022801"/>
    </source>
</evidence>
<keyword evidence="3" id="KW-0378">Hydrolase</keyword>
<dbReference type="InterPro" id="IPR029060">
    <property type="entry name" value="PIN-like_dom_sf"/>
</dbReference>
<dbReference type="SUPFAM" id="SSF88723">
    <property type="entry name" value="PIN domain-like"/>
    <property type="match status" value="1"/>
</dbReference>
<dbReference type="Pfam" id="PF01850">
    <property type="entry name" value="PIN"/>
    <property type="match status" value="1"/>
</dbReference>
<dbReference type="InterPro" id="IPR052919">
    <property type="entry name" value="TA_system_RNase"/>
</dbReference>
<evidence type="ECO:0000256" key="4">
    <source>
        <dbReference type="ARBA" id="ARBA00022842"/>
    </source>
</evidence>
<organism evidence="6 7">
    <name type="scientific">Aquipuribacter hungaricus</name>
    <dbReference type="NCBI Taxonomy" id="545624"/>
    <lineage>
        <taxon>Bacteria</taxon>
        <taxon>Bacillati</taxon>
        <taxon>Actinomycetota</taxon>
        <taxon>Actinomycetes</taxon>
        <taxon>Micrococcales</taxon>
        <taxon>Intrasporangiaceae</taxon>
        <taxon>Aquipuribacter</taxon>
    </lineage>
</organism>
<keyword evidence="4" id="KW-0460">Magnesium</keyword>
<evidence type="ECO:0000313" key="7">
    <source>
        <dbReference type="Proteomes" id="UP001595685"/>
    </source>
</evidence>
<gene>
    <name evidence="6" type="ORF">ACFOLH_09465</name>
</gene>
<dbReference type="InterPro" id="IPR041705">
    <property type="entry name" value="PIN_Sll0205"/>
</dbReference>
<dbReference type="Proteomes" id="UP001595685">
    <property type="component" value="Unassembled WGS sequence"/>
</dbReference>
<dbReference type="CDD" id="cd09872">
    <property type="entry name" value="PIN_Sll0205-like"/>
    <property type="match status" value="1"/>
</dbReference>
<dbReference type="InterPro" id="IPR002716">
    <property type="entry name" value="PIN_dom"/>
</dbReference>
<name>A0ABV7WHP0_9MICO</name>
<feature type="domain" description="PIN" evidence="5">
    <location>
        <begin position="4"/>
        <end position="117"/>
    </location>
</feature>
<accession>A0ABV7WHP0</accession>
<keyword evidence="1" id="KW-0540">Nuclease</keyword>
<evidence type="ECO:0000313" key="6">
    <source>
        <dbReference type="EMBL" id="MFC3688566.1"/>
    </source>
</evidence>
<comment type="caution">
    <text evidence="6">The sequence shown here is derived from an EMBL/GenBank/DDBJ whole genome shotgun (WGS) entry which is preliminary data.</text>
</comment>
<keyword evidence="7" id="KW-1185">Reference proteome</keyword>